<comment type="caution">
    <text evidence="1">The sequence shown here is derived from an EMBL/GenBank/DDBJ whole genome shotgun (WGS) entry which is preliminary data.</text>
</comment>
<organism evidence="1 2">
    <name type="scientific">Enterococcus asini</name>
    <dbReference type="NCBI Taxonomy" id="57732"/>
    <lineage>
        <taxon>Bacteria</taxon>
        <taxon>Bacillati</taxon>
        <taxon>Bacillota</taxon>
        <taxon>Bacilli</taxon>
        <taxon>Lactobacillales</taxon>
        <taxon>Enterococcaceae</taxon>
        <taxon>Enterococcus</taxon>
    </lineage>
</organism>
<evidence type="ECO:0008006" key="3">
    <source>
        <dbReference type="Google" id="ProtNLM"/>
    </source>
</evidence>
<dbReference type="RefSeq" id="WP_311834900.1">
    <property type="nucleotide sequence ID" value="NZ_JARQBJ010000001.1"/>
</dbReference>
<evidence type="ECO:0000313" key="2">
    <source>
        <dbReference type="Proteomes" id="UP001256711"/>
    </source>
</evidence>
<dbReference type="EMBL" id="JARQBJ010000001">
    <property type="protein sequence ID" value="MDT2809175.1"/>
    <property type="molecule type" value="Genomic_DNA"/>
</dbReference>
<reference evidence="1" key="1">
    <citation type="submission" date="2023-03" db="EMBL/GenBank/DDBJ databases">
        <authorList>
            <person name="Shen W."/>
            <person name="Cai J."/>
        </authorList>
    </citation>
    <scope>NUCLEOTIDE SEQUENCE</scope>
    <source>
        <strain evidence="1">B226-2</strain>
    </source>
</reference>
<evidence type="ECO:0000313" key="1">
    <source>
        <dbReference type="EMBL" id="MDT2809175.1"/>
    </source>
</evidence>
<protein>
    <recommendedName>
        <fullName evidence="3">Phage protein</fullName>
    </recommendedName>
</protein>
<dbReference type="Proteomes" id="UP001256711">
    <property type="component" value="Unassembled WGS sequence"/>
</dbReference>
<accession>A0AAW8TW60</accession>
<proteinExistence type="predicted"/>
<dbReference type="AlphaFoldDB" id="A0AAW8TW60"/>
<name>A0AAW8TW60_9ENTE</name>
<sequence length="59" mass="7010">MKLHAVFYLLENHTEWQFYGAFTTSEMAKNLEAHIVRSYAKPYRDIVDTKIVKFEEVAE</sequence>
<gene>
    <name evidence="1" type="ORF">P7H43_01545</name>
</gene>